<name>K0RFN2_THAOC</name>
<protein>
    <submittedName>
        <fullName evidence="1">Uncharacterized protein</fullName>
    </submittedName>
</protein>
<gene>
    <name evidence="1" type="ORF">THAOC_29785</name>
</gene>
<proteinExistence type="predicted"/>
<evidence type="ECO:0000313" key="1">
    <source>
        <dbReference type="EMBL" id="EJK51079.1"/>
    </source>
</evidence>
<dbReference type="Proteomes" id="UP000266841">
    <property type="component" value="Unassembled WGS sequence"/>
</dbReference>
<comment type="caution">
    <text evidence="1">The sequence shown here is derived from an EMBL/GenBank/DDBJ whole genome shotgun (WGS) entry which is preliminary data.</text>
</comment>
<organism evidence="1 2">
    <name type="scientific">Thalassiosira oceanica</name>
    <name type="common">Marine diatom</name>
    <dbReference type="NCBI Taxonomy" id="159749"/>
    <lineage>
        <taxon>Eukaryota</taxon>
        <taxon>Sar</taxon>
        <taxon>Stramenopiles</taxon>
        <taxon>Ochrophyta</taxon>
        <taxon>Bacillariophyta</taxon>
        <taxon>Coscinodiscophyceae</taxon>
        <taxon>Thalassiosirophycidae</taxon>
        <taxon>Thalassiosirales</taxon>
        <taxon>Thalassiosiraceae</taxon>
        <taxon>Thalassiosira</taxon>
    </lineage>
</organism>
<dbReference type="AlphaFoldDB" id="K0RFN2"/>
<evidence type="ECO:0000313" key="2">
    <source>
        <dbReference type="Proteomes" id="UP000266841"/>
    </source>
</evidence>
<accession>K0RFN2</accession>
<keyword evidence="2" id="KW-1185">Reference proteome</keyword>
<sequence>RSIQADVGFVVVFRQAAPFVPGRALLKPLSGRLVRKGSLLAGLRDPEPRARPPELRQPVRVEVRGASNEQVVVQDIKLCAWQQPGPFVIAGLMMTPPQGPAQIGLFPGRPGLAQAAARRNQVVPLGRARAALEGRTRRESELGGRG</sequence>
<reference evidence="1 2" key="1">
    <citation type="journal article" date="2012" name="Genome Biol.">
        <title>Genome and low-iron response of an oceanic diatom adapted to chronic iron limitation.</title>
        <authorList>
            <person name="Lommer M."/>
            <person name="Specht M."/>
            <person name="Roy A.S."/>
            <person name="Kraemer L."/>
            <person name="Andreson R."/>
            <person name="Gutowska M.A."/>
            <person name="Wolf J."/>
            <person name="Bergner S.V."/>
            <person name="Schilhabel M.B."/>
            <person name="Klostermeier U.C."/>
            <person name="Beiko R.G."/>
            <person name="Rosenstiel P."/>
            <person name="Hippler M."/>
            <person name="Laroche J."/>
        </authorList>
    </citation>
    <scope>NUCLEOTIDE SEQUENCE [LARGE SCALE GENOMIC DNA]</scope>
    <source>
        <strain evidence="1 2">CCMP1005</strain>
    </source>
</reference>
<dbReference type="EMBL" id="AGNL01042257">
    <property type="protein sequence ID" value="EJK51079.1"/>
    <property type="molecule type" value="Genomic_DNA"/>
</dbReference>
<feature type="non-terminal residue" evidence="1">
    <location>
        <position position="1"/>
    </location>
</feature>